<name>A0ABY4KPE8_9PSED</name>
<dbReference type="SMART" id="SM00387">
    <property type="entry name" value="HATPase_c"/>
    <property type="match status" value="1"/>
</dbReference>
<dbReference type="EMBL" id="CP096208">
    <property type="protein sequence ID" value="UPQ82743.1"/>
    <property type="molecule type" value="Genomic_DNA"/>
</dbReference>
<dbReference type="CDD" id="cd16922">
    <property type="entry name" value="HATPase_EvgS-ArcB-TorS-like"/>
    <property type="match status" value="1"/>
</dbReference>
<dbReference type="EC" id="2.7.13.3" evidence="2"/>
<gene>
    <name evidence="12" type="ORF">M0M42_20570</name>
</gene>
<feature type="modified residue" description="4-aspartylphosphate" evidence="7">
    <location>
        <position position="880"/>
    </location>
</feature>
<dbReference type="PANTHER" id="PTHR43711">
    <property type="entry name" value="TWO-COMPONENT HISTIDINE KINASE"/>
    <property type="match status" value="1"/>
</dbReference>
<feature type="domain" description="Response regulatory" evidence="10">
    <location>
        <begin position="703"/>
        <end position="823"/>
    </location>
</feature>
<dbReference type="InterPro" id="IPR035965">
    <property type="entry name" value="PAS-like_dom_sf"/>
</dbReference>
<dbReference type="Gene3D" id="3.40.50.2300">
    <property type="match status" value="2"/>
</dbReference>
<protein>
    <recommendedName>
        <fullName evidence="2">histidine kinase</fullName>
        <ecNumber evidence="2">2.7.13.3</ecNumber>
    </recommendedName>
</protein>
<dbReference type="CDD" id="cd19410">
    <property type="entry name" value="HK9-like_sensor"/>
    <property type="match status" value="1"/>
</dbReference>
<evidence type="ECO:0000256" key="8">
    <source>
        <dbReference type="SAM" id="Phobius"/>
    </source>
</evidence>
<dbReference type="PROSITE" id="PS50112">
    <property type="entry name" value="PAS"/>
    <property type="match status" value="1"/>
</dbReference>
<organism evidence="12 13">
    <name type="scientific">Pseudomonas knackmussii</name>
    <dbReference type="NCBI Taxonomy" id="65741"/>
    <lineage>
        <taxon>Bacteria</taxon>
        <taxon>Pseudomonadati</taxon>
        <taxon>Pseudomonadota</taxon>
        <taxon>Gammaproteobacteria</taxon>
        <taxon>Pseudomonadales</taxon>
        <taxon>Pseudomonadaceae</taxon>
        <taxon>Pseudomonas</taxon>
    </lineage>
</organism>
<keyword evidence="8" id="KW-0812">Transmembrane</keyword>
<dbReference type="PROSITE" id="PS50109">
    <property type="entry name" value="HIS_KIN"/>
    <property type="match status" value="1"/>
</dbReference>
<feature type="domain" description="Histidine kinase" evidence="9">
    <location>
        <begin position="456"/>
        <end position="677"/>
    </location>
</feature>
<dbReference type="InterPro" id="IPR001789">
    <property type="entry name" value="Sig_transdc_resp-reg_receiver"/>
</dbReference>
<evidence type="ECO:0000256" key="6">
    <source>
        <dbReference type="ARBA" id="ARBA00023012"/>
    </source>
</evidence>
<evidence type="ECO:0000256" key="2">
    <source>
        <dbReference type="ARBA" id="ARBA00012438"/>
    </source>
</evidence>
<dbReference type="SUPFAM" id="SSF55874">
    <property type="entry name" value="ATPase domain of HSP90 chaperone/DNA topoisomerase II/histidine kinase"/>
    <property type="match status" value="1"/>
</dbReference>
<accession>A0ABY4KPE8</accession>
<dbReference type="CDD" id="cd00156">
    <property type="entry name" value="REC"/>
    <property type="match status" value="1"/>
</dbReference>
<evidence type="ECO:0000256" key="3">
    <source>
        <dbReference type="ARBA" id="ARBA00022553"/>
    </source>
</evidence>
<dbReference type="InterPro" id="IPR007891">
    <property type="entry name" value="CHASE3"/>
</dbReference>
<evidence type="ECO:0000313" key="12">
    <source>
        <dbReference type="EMBL" id="UPQ82743.1"/>
    </source>
</evidence>
<keyword evidence="6" id="KW-0902">Two-component regulatory system</keyword>
<evidence type="ECO:0000259" key="11">
    <source>
        <dbReference type="PROSITE" id="PS50112"/>
    </source>
</evidence>
<evidence type="ECO:0000259" key="10">
    <source>
        <dbReference type="PROSITE" id="PS50110"/>
    </source>
</evidence>
<feature type="domain" description="PAS" evidence="11">
    <location>
        <begin position="327"/>
        <end position="369"/>
    </location>
</feature>
<reference evidence="12 13" key="1">
    <citation type="submission" date="2022-04" db="EMBL/GenBank/DDBJ databases">
        <title>Pseudomonas knackmussii B09-2.</title>
        <authorList>
            <person name="Deng Y."/>
        </authorList>
    </citation>
    <scope>NUCLEOTIDE SEQUENCE [LARGE SCALE GENOMIC DNA]</scope>
    <source>
        <strain evidence="12 13">B09-2</strain>
    </source>
</reference>
<dbReference type="SUPFAM" id="SSF47384">
    <property type="entry name" value="Homodimeric domain of signal transducing histidine kinase"/>
    <property type="match status" value="1"/>
</dbReference>
<keyword evidence="5" id="KW-0418">Kinase</keyword>
<dbReference type="Gene3D" id="1.10.287.130">
    <property type="match status" value="1"/>
</dbReference>
<dbReference type="Pfam" id="PF02518">
    <property type="entry name" value="HATPase_c"/>
    <property type="match status" value="1"/>
</dbReference>
<dbReference type="NCBIfam" id="TIGR00229">
    <property type="entry name" value="sensory_box"/>
    <property type="match status" value="1"/>
</dbReference>
<dbReference type="Gene3D" id="3.30.565.10">
    <property type="entry name" value="Histidine kinase-like ATPase, C-terminal domain"/>
    <property type="match status" value="1"/>
</dbReference>
<dbReference type="InterPro" id="IPR003594">
    <property type="entry name" value="HATPase_dom"/>
</dbReference>
<dbReference type="InterPro" id="IPR003661">
    <property type="entry name" value="HisK_dim/P_dom"/>
</dbReference>
<feature type="transmembrane region" description="Helical" evidence="8">
    <location>
        <begin position="186"/>
        <end position="206"/>
    </location>
</feature>
<dbReference type="InterPro" id="IPR013656">
    <property type="entry name" value="PAS_4"/>
</dbReference>
<feature type="transmembrane region" description="Helical" evidence="8">
    <location>
        <begin position="6"/>
        <end position="27"/>
    </location>
</feature>
<dbReference type="Proteomes" id="UP000831189">
    <property type="component" value="Chromosome"/>
</dbReference>
<dbReference type="SUPFAM" id="SSF55785">
    <property type="entry name" value="PYP-like sensor domain (PAS domain)"/>
    <property type="match status" value="1"/>
</dbReference>
<dbReference type="Pfam" id="PF00512">
    <property type="entry name" value="HisKA"/>
    <property type="match status" value="1"/>
</dbReference>
<dbReference type="InterPro" id="IPR036890">
    <property type="entry name" value="HATPase_C_sf"/>
</dbReference>
<evidence type="ECO:0000256" key="4">
    <source>
        <dbReference type="ARBA" id="ARBA00022679"/>
    </source>
</evidence>
<dbReference type="InterPro" id="IPR036097">
    <property type="entry name" value="HisK_dim/P_sf"/>
</dbReference>
<evidence type="ECO:0000313" key="13">
    <source>
        <dbReference type="Proteomes" id="UP000831189"/>
    </source>
</evidence>
<dbReference type="CDD" id="cd00130">
    <property type="entry name" value="PAS"/>
    <property type="match status" value="1"/>
</dbReference>
<keyword evidence="13" id="KW-1185">Reference proteome</keyword>
<keyword evidence="3 7" id="KW-0597">Phosphoprotein</keyword>
<dbReference type="InterPro" id="IPR011006">
    <property type="entry name" value="CheY-like_superfamily"/>
</dbReference>
<evidence type="ECO:0000256" key="7">
    <source>
        <dbReference type="PROSITE-ProRule" id="PRU00169"/>
    </source>
</evidence>
<evidence type="ECO:0000259" key="9">
    <source>
        <dbReference type="PROSITE" id="PS50109"/>
    </source>
</evidence>
<comment type="caution">
    <text evidence="7">Lacks conserved residue(s) required for the propagation of feature annotation.</text>
</comment>
<feature type="domain" description="Response regulatory" evidence="10">
    <location>
        <begin position="831"/>
        <end position="941"/>
    </location>
</feature>
<keyword evidence="8" id="KW-1133">Transmembrane helix</keyword>
<dbReference type="InterPro" id="IPR050736">
    <property type="entry name" value="Sensor_HK_Regulatory"/>
</dbReference>
<proteinExistence type="predicted"/>
<dbReference type="Pfam" id="PF08448">
    <property type="entry name" value="PAS_4"/>
    <property type="match status" value="1"/>
</dbReference>
<dbReference type="SMART" id="SM00388">
    <property type="entry name" value="HisKA"/>
    <property type="match status" value="1"/>
</dbReference>
<dbReference type="InterPro" id="IPR005467">
    <property type="entry name" value="His_kinase_dom"/>
</dbReference>
<dbReference type="Pfam" id="PF05227">
    <property type="entry name" value="CHASE3"/>
    <property type="match status" value="1"/>
</dbReference>
<dbReference type="SMART" id="SM00448">
    <property type="entry name" value="REC"/>
    <property type="match status" value="2"/>
</dbReference>
<keyword evidence="4" id="KW-0808">Transferase</keyword>
<dbReference type="InterPro" id="IPR004358">
    <property type="entry name" value="Sig_transdc_His_kin-like_C"/>
</dbReference>
<evidence type="ECO:0000256" key="5">
    <source>
        <dbReference type="ARBA" id="ARBA00022777"/>
    </source>
</evidence>
<dbReference type="PRINTS" id="PR00344">
    <property type="entry name" value="BCTRLSENSOR"/>
</dbReference>
<keyword evidence="8" id="KW-0472">Membrane</keyword>
<dbReference type="PANTHER" id="PTHR43711:SF1">
    <property type="entry name" value="HISTIDINE KINASE 1"/>
    <property type="match status" value="1"/>
</dbReference>
<dbReference type="Gene3D" id="3.30.450.20">
    <property type="entry name" value="PAS domain"/>
    <property type="match status" value="1"/>
</dbReference>
<sequence length="958" mass="105657">MPAKPSISWHSLAFLIAFSLLVALGWLSKRTQEAVLTTNQSVAHRLEIITAAQAILSSLQDIETGSRGFVLTGDPVYLEPYELGLTQLEVHRRSLEHIVGDGEFPDQRWFDQLDRNMAERLIITAGNIQARRDAGLLAAAERLHQAGGKWIMDRLRAQLNALEQRERTQLAEANRAVADTIERSRLLALIGTLMVIALFLAAFWAIRRNLQIRQALTLKAQAGEARLAALLQAIPDDLYAIDDRRQVSSLSQANDTRGPAPEAIEPLLVELLQQADETHQPRQTTWCELQGRGTFEVRLVPTGLGDHLAIARDVTELQRSRDTLEDQKVFLRRVVDTDENLIFVRDHHGRFLLCNSAFAALLAARPSDIEQRRAEDINDAQRILPLLQGEAELLGGTGELRITEVGLTDAQGHERWLQLLKRPMTMSNGACHVVTVAVDISLRRRMEQMKTEFISTVSHELRTPLTAIRGALSMLVGGIAGDIDAGARPLLDIAHKNSERLVRLINDILDIEKLEAGRLPFNISRCDVAVLIEQAMSDITPYGDEYGVSLQLALPGGPLHALANLDPDRFAQVMANLLSNAIKHSPAGGVVRVDLRSDGSSLEIGVQDQGKGIPDTFRSRIFERFAQADSTDARKRGGTGLGLAITRSLVQQMHGRIGFDSEDGKGTRFWIRLPLAPAHLTPEHPPRMLQPTPAGEASRPVSRILVLEPDASAAEQLASALQQHGYATLIADTAAQARDMLAAFDIQAMTLSPTLNDEDSITFLQNLRSQNTYRHLPVLIVSLQPQRRDNDDGELRGGAVGVVDWLHKPVDPSRVMEVVRACLNTGPVRPKVLHVEDDEDLRILLARLIESMDIDLDGAATLAEARGLLARERYDLAILDLMLPDGDGSQLFDQLSQTVPPPPVIIFSALDSPVQDSRLALRQLVKSRHDGDELAAMIQQLLQHWPPGQNPNSDEVNA</sequence>
<evidence type="ECO:0000256" key="1">
    <source>
        <dbReference type="ARBA" id="ARBA00000085"/>
    </source>
</evidence>
<dbReference type="Pfam" id="PF00072">
    <property type="entry name" value="Response_reg"/>
    <property type="match status" value="2"/>
</dbReference>
<comment type="catalytic activity">
    <reaction evidence="1">
        <text>ATP + protein L-histidine = ADP + protein N-phospho-L-histidine.</text>
        <dbReference type="EC" id="2.7.13.3"/>
    </reaction>
</comment>
<dbReference type="InterPro" id="IPR000014">
    <property type="entry name" value="PAS"/>
</dbReference>
<dbReference type="CDD" id="cd00082">
    <property type="entry name" value="HisKA"/>
    <property type="match status" value="1"/>
</dbReference>
<dbReference type="PROSITE" id="PS50110">
    <property type="entry name" value="RESPONSE_REGULATORY"/>
    <property type="match status" value="2"/>
</dbReference>
<dbReference type="SUPFAM" id="SSF52172">
    <property type="entry name" value="CheY-like"/>
    <property type="match status" value="2"/>
</dbReference>